<evidence type="ECO:0000313" key="1">
    <source>
        <dbReference type="EMBL" id="SIQ86987.1"/>
    </source>
</evidence>
<name>A0A1N6WA42_9FLAO</name>
<sequence length="123" mass="14446">MNRFLFLFHLLFLLVLIQTVLSHVDVAYEKENASWANLAITKDDEDTKVLLHKSFNIPDFIIHISTKKYFALYKNCLFSPNSPQLSSLQHYKNKNLILIHFQKQKQLGTFSTLKNSSNRKYLI</sequence>
<organism evidence="1 2">
    <name type="scientific">Maribacter ulvicola</name>
    <dbReference type="NCBI Taxonomy" id="228959"/>
    <lineage>
        <taxon>Bacteria</taxon>
        <taxon>Pseudomonadati</taxon>
        <taxon>Bacteroidota</taxon>
        <taxon>Flavobacteriia</taxon>
        <taxon>Flavobacteriales</taxon>
        <taxon>Flavobacteriaceae</taxon>
        <taxon>Maribacter</taxon>
    </lineage>
</organism>
<protein>
    <submittedName>
        <fullName evidence="1">Uncharacterized protein</fullName>
    </submittedName>
</protein>
<reference evidence="2" key="1">
    <citation type="submission" date="2017-01" db="EMBL/GenBank/DDBJ databases">
        <authorList>
            <person name="Varghese N."/>
            <person name="Submissions S."/>
        </authorList>
    </citation>
    <scope>NUCLEOTIDE SEQUENCE [LARGE SCALE GENOMIC DNA]</scope>
    <source>
        <strain evidence="2">DSM 15366</strain>
    </source>
</reference>
<dbReference type="STRING" id="228959.SAMN05421797_10415"/>
<dbReference type="AlphaFoldDB" id="A0A1N6WA42"/>
<keyword evidence="2" id="KW-1185">Reference proteome</keyword>
<accession>A0A1N6WA42</accession>
<proteinExistence type="predicted"/>
<dbReference type="EMBL" id="FTMA01000004">
    <property type="protein sequence ID" value="SIQ86987.1"/>
    <property type="molecule type" value="Genomic_DNA"/>
</dbReference>
<dbReference type="Proteomes" id="UP000186953">
    <property type="component" value="Unassembled WGS sequence"/>
</dbReference>
<gene>
    <name evidence="1" type="ORF">SAMN05421797_10415</name>
</gene>
<evidence type="ECO:0000313" key="2">
    <source>
        <dbReference type="Proteomes" id="UP000186953"/>
    </source>
</evidence>